<evidence type="ECO:0000256" key="10">
    <source>
        <dbReference type="ARBA" id="ARBA00022741"/>
    </source>
</evidence>
<gene>
    <name evidence="19" type="ORF">RJ639_005384</name>
</gene>
<dbReference type="GO" id="GO:0005524">
    <property type="term" value="F:ATP binding"/>
    <property type="evidence" value="ECO:0007669"/>
    <property type="project" value="UniProtKB-UniRule"/>
</dbReference>
<keyword evidence="4" id="KW-0723">Serine/threonine-protein kinase</keyword>
<dbReference type="PROSITE" id="PS00108">
    <property type="entry name" value="PROTEIN_KINASE_ST"/>
    <property type="match status" value="1"/>
</dbReference>
<dbReference type="InterPro" id="IPR011009">
    <property type="entry name" value="Kinase-like_dom_sf"/>
</dbReference>
<keyword evidence="7 17" id="KW-0812">Transmembrane</keyword>
<evidence type="ECO:0000256" key="3">
    <source>
        <dbReference type="ARBA" id="ARBA00022475"/>
    </source>
</evidence>
<proteinExistence type="predicted"/>
<evidence type="ECO:0000256" key="14">
    <source>
        <dbReference type="ARBA" id="ARBA00023136"/>
    </source>
</evidence>
<dbReference type="InterPro" id="IPR008271">
    <property type="entry name" value="Ser/Thr_kinase_AS"/>
</dbReference>
<comment type="subcellular location">
    <subcellularLocation>
        <location evidence="1">Cell membrane</location>
        <topology evidence="1">Single-pass membrane protein</topology>
    </subcellularLocation>
</comment>
<evidence type="ECO:0000256" key="9">
    <source>
        <dbReference type="ARBA" id="ARBA00022737"/>
    </source>
</evidence>
<dbReference type="PANTHER" id="PTHR27008">
    <property type="entry name" value="OS04G0122200 PROTEIN"/>
    <property type="match status" value="1"/>
</dbReference>
<evidence type="ECO:0000256" key="17">
    <source>
        <dbReference type="SAM" id="Phobius"/>
    </source>
</evidence>
<dbReference type="FunFam" id="3.30.200.20:FF:000432">
    <property type="entry name" value="LRR receptor-like serine/threonine-protein kinase EFR"/>
    <property type="match status" value="1"/>
</dbReference>
<dbReference type="FunFam" id="3.80.10.10:FF:000288">
    <property type="entry name" value="LRR receptor-like serine/threonine-protein kinase EFR"/>
    <property type="match status" value="1"/>
</dbReference>
<keyword evidence="5" id="KW-0433">Leucine-rich repeat</keyword>
<evidence type="ECO:0000256" key="5">
    <source>
        <dbReference type="ARBA" id="ARBA00022614"/>
    </source>
</evidence>
<dbReference type="InterPro" id="IPR017441">
    <property type="entry name" value="Protein_kinase_ATP_BS"/>
</dbReference>
<dbReference type="EC" id="2.7.11.1" evidence="2"/>
<evidence type="ECO:0000313" key="19">
    <source>
        <dbReference type="EMBL" id="KAK3015502.1"/>
    </source>
</evidence>
<evidence type="ECO:0000313" key="20">
    <source>
        <dbReference type="Proteomes" id="UP001188597"/>
    </source>
</evidence>
<keyword evidence="15" id="KW-0325">Glycoprotein</keyword>
<sequence>MNGNNFTGKVSIDFGGLPNLWCLVLASNQLGVGIADDLSFLKSLTRCRNLKMLDLSDNHLGGVLPDAIANLSTNLLSLRLGSNKLSGSIPIGIENLVNLTDLQLQTNKLTGRIPTAIGELNMLRLLDMSLNELSEFILLSMSNLTRLYALRLANNYLTGSILPSFGYFQYLQELDLSHNRLDGTIPGGVMGLSSLTVLLNLANNNLSGSLPFEVGALKNLGHLDVSGNTLSGEIPDSRGGCVTVELLHPEGNFFEGSIPPSFCSMRGLQDLDLSRNNLSGQIPAFSALLNFNLSFNHSEGELPTEGVFANATTISVVGNAKLCGELQLAGCPKNELKKREISRAFKLMIPLLSGLLGLVLIMSLLIINRLRKTKREPFPESSPTMDLFLKVPYESLSIAIGGFSSDNLIGSGGFGSVYKGILEPHETVVAVKVLYLRECGGLKSFMAECEALRSIRHRNLVKILTACSSVDDENKEFKALVYEFMPNGSLEGWLHPISDSKEATDDLRILSLLQRLSMAIDVASALDYLHNHCHQPIVHCDLKSSNILLDNDMTAHVGDFGLARFVPETIHRPQPYESSSTEMKGTIGYAAPDPIVLSSGGGADKDKFTTECDSMLQNKVDQLQECLISVLNIGLACSVEFPRERMEIGDVLKELQLIKGILLASRMTYSSMSQSTKFEGSSSRSATSNWQNVLRNAFEHQWMYRFIQLDLSKNNSCGRVPEEVLSLPSLSFLLDLTNLGLLDISENRPSGEIPSSFGSFITLVRLFMAGNIFEGNIPSSLSSLRGLENLDISRNKLSGQIPKIVKEFFIFKKLEPCGIKLAGNINLRGAVPELKLPTCSVVNSFTENALCTQNSGTVTCDTCLTNREERMASSKNLLLNVTYHMLFEATDGFSKEI</sequence>
<evidence type="ECO:0000256" key="4">
    <source>
        <dbReference type="ARBA" id="ARBA00022527"/>
    </source>
</evidence>
<evidence type="ECO:0000256" key="8">
    <source>
        <dbReference type="ARBA" id="ARBA00022729"/>
    </source>
</evidence>
<accession>A0AA88VWU4</accession>
<dbReference type="GO" id="GO:0005886">
    <property type="term" value="C:plasma membrane"/>
    <property type="evidence" value="ECO:0007669"/>
    <property type="project" value="UniProtKB-SubCell"/>
</dbReference>
<comment type="caution">
    <text evidence="19">The sequence shown here is derived from an EMBL/GenBank/DDBJ whole genome shotgun (WGS) entry which is preliminary data.</text>
</comment>
<dbReference type="PROSITE" id="PS00107">
    <property type="entry name" value="PROTEIN_KINASE_ATP"/>
    <property type="match status" value="1"/>
</dbReference>
<evidence type="ECO:0000256" key="11">
    <source>
        <dbReference type="ARBA" id="ARBA00022777"/>
    </source>
</evidence>
<evidence type="ECO:0000256" key="7">
    <source>
        <dbReference type="ARBA" id="ARBA00022692"/>
    </source>
</evidence>
<dbReference type="InterPro" id="IPR051809">
    <property type="entry name" value="Plant_receptor-like_S/T_kinase"/>
</dbReference>
<evidence type="ECO:0000256" key="1">
    <source>
        <dbReference type="ARBA" id="ARBA00004162"/>
    </source>
</evidence>
<feature type="domain" description="Protein kinase" evidence="18">
    <location>
        <begin position="403"/>
        <end position="725"/>
    </location>
</feature>
<evidence type="ECO:0000256" key="6">
    <source>
        <dbReference type="ARBA" id="ARBA00022679"/>
    </source>
</evidence>
<dbReference type="Gene3D" id="3.30.200.20">
    <property type="entry name" value="Phosphorylase Kinase, domain 1"/>
    <property type="match status" value="1"/>
</dbReference>
<dbReference type="InterPro" id="IPR001611">
    <property type="entry name" value="Leu-rich_rpt"/>
</dbReference>
<dbReference type="AlphaFoldDB" id="A0AA88VWU4"/>
<evidence type="ECO:0000256" key="15">
    <source>
        <dbReference type="ARBA" id="ARBA00023180"/>
    </source>
</evidence>
<keyword evidence="12 16" id="KW-0067">ATP-binding</keyword>
<evidence type="ECO:0000256" key="13">
    <source>
        <dbReference type="ARBA" id="ARBA00022989"/>
    </source>
</evidence>
<keyword evidence="3" id="KW-1003">Cell membrane</keyword>
<name>A0AA88VWU4_9ASTE</name>
<dbReference type="PRINTS" id="PR00019">
    <property type="entry name" value="LEURICHRPT"/>
</dbReference>
<keyword evidence="11" id="KW-0418">Kinase</keyword>
<dbReference type="Pfam" id="PF00069">
    <property type="entry name" value="Pkinase"/>
    <property type="match status" value="1"/>
</dbReference>
<keyword evidence="10 16" id="KW-0547">Nucleotide-binding</keyword>
<dbReference type="InterPro" id="IPR000719">
    <property type="entry name" value="Prot_kinase_dom"/>
</dbReference>
<organism evidence="19 20">
    <name type="scientific">Escallonia herrerae</name>
    <dbReference type="NCBI Taxonomy" id="1293975"/>
    <lineage>
        <taxon>Eukaryota</taxon>
        <taxon>Viridiplantae</taxon>
        <taxon>Streptophyta</taxon>
        <taxon>Embryophyta</taxon>
        <taxon>Tracheophyta</taxon>
        <taxon>Spermatophyta</taxon>
        <taxon>Magnoliopsida</taxon>
        <taxon>eudicotyledons</taxon>
        <taxon>Gunneridae</taxon>
        <taxon>Pentapetalae</taxon>
        <taxon>asterids</taxon>
        <taxon>campanulids</taxon>
        <taxon>Escalloniales</taxon>
        <taxon>Escalloniaceae</taxon>
        <taxon>Escallonia</taxon>
    </lineage>
</organism>
<dbReference type="Pfam" id="PF00560">
    <property type="entry name" value="LRR_1"/>
    <property type="match status" value="5"/>
</dbReference>
<keyword evidence="9" id="KW-0677">Repeat</keyword>
<reference evidence="19" key="1">
    <citation type="submission" date="2022-12" db="EMBL/GenBank/DDBJ databases">
        <title>Draft genome assemblies for two species of Escallonia (Escalloniales).</title>
        <authorList>
            <person name="Chanderbali A."/>
            <person name="Dervinis C."/>
            <person name="Anghel I."/>
            <person name="Soltis D."/>
            <person name="Soltis P."/>
            <person name="Zapata F."/>
        </authorList>
    </citation>
    <scope>NUCLEOTIDE SEQUENCE</scope>
    <source>
        <strain evidence="19">UCBG64.0493</strain>
        <tissue evidence="19">Leaf</tissue>
    </source>
</reference>
<keyword evidence="6" id="KW-0808">Transferase</keyword>
<keyword evidence="20" id="KW-1185">Reference proteome</keyword>
<keyword evidence="8" id="KW-0732">Signal</keyword>
<dbReference type="PROSITE" id="PS50011">
    <property type="entry name" value="PROTEIN_KINASE_DOM"/>
    <property type="match status" value="1"/>
</dbReference>
<evidence type="ECO:0000259" key="18">
    <source>
        <dbReference type="PROSITE" id="PS50011"/>
    </source>
</evidence>
<dbReference type="SUPFAM" id="SSF56112">
    <property type="entry name" value="Protein kinase-like (PK-like)"/>
    <property type="match status" value="1"/>
</dbReference>
<keyword evidence="13 17" id="KW-1133">Transmembrane helix</keyword>
<protein>
    <recommendedName>
        <fullName evidence="2">non-specific serine/threonine protein kinase</fullName>
        <ecNumber evidence="2">2.7.11.1</ecNumber>
    </recommendedName>
</protein>
<dbReference type="Proteomes" id="UP001188597">
    <property type="component" value="Unassembled WGS sequence"/>
</dbReference>
<feature type="binding site" evidence="16">
    <location>
        <position position="432"/>
    </location>
    <ligand>
        <name>ATP</name>
        <dbReference type="ChEBI" id="CHEBI:30616"/>
    </ligand>
</feature>
<dbReference type="PROSITE" id="PS51450">
    <property type="entry name" value="LRR"/>
    <property type="match status" value="1"/>
</dbReference>
<keyword evidence="14 17" id="KW-0472">Membrane</keyword>
<dbReference type="EMBL" id="JAVXUP010001140">
    <property type="protein sequence ID" value="KAK3015502.1"/>
    <property type="molecule type" value="Genomic_DNA"/>
</dbReference>
<dbReference type="SUPFAM" id="SSF52058">
    <property type="entry name" value="L domain-like"/>
    <property type="match status" value="2"/>
</dbReference>
<dbReference type="PANTHER" id="PTHR27008:SF596">
    <property type="entry name" value="OS02G0215500 PROTEIN"/>
    <property type="match status" value="1"/>
</dbReference>
<dbReference type="SMART" id="SM00220">
    <property type="entry name" value="S_TKc"/>
    <property type="match status" value="1"/>
</dbReference>
<dbReference type="Gene3D" id="1.10.510.10">
    <property type="entry name" value="Transferase(Phosphotransferase) domain 1"/>
    <property type="match status" value="1"/>
</dbReference>
<feature type="transmembrane region" description="Helical" evidence="17">
    <location>
        <begin position="347"/>
        <end position="367"/>
    </location>
</feature>
<evidence type="ECO:0000256" key="16">
    <source>
        <dbReference type="PROSITE-ProRule" id="PRU10141"/>
    </source>
</evidence>
<evidence type="ECO:0000256" key="2">
    <source>
        <dbReference type="ARBA" id="ARBA00012513"/>
    </source>
</evidence>
<dbReference type="GO" id="GO:0004674">
    <property type="term" value="F:protein serine/threonine kinase activity"/>
    <property type="evidence" value="ECO:0007669"/>
    <property type="project" value="UniProtKB-KW"/>
</dbReference>
<dbReference type="Gene3D" id="3.80.10.10">
    <property type="entry name" value="Ribonuclease Inhibitor"/>
    <property type="match status" value="2"/>
</dbReference>
<dbReference type="InterPro" id="IPR032675">
    <property type="entry name" value="LRR_dom_sf"/>
</dbReference>
<evidence type="ECO:0000256" key="12">
    <source>
        <dbReference type="ARBA" id="ARBA00022840"/>
    </source>
</evidence>